<dbReference type="Proteomes" id="UP000031524">
    <property type="component" value="Chromosome"/>
</dbReference>
<organism evidence="1 2">
    <name type="scientific">Corynebacterium humireducens NBRC 106098 = DSM 45392</name>
    <dbReference type="NCBI Taxonomy" id="1223515"/>
    <lineage>
        <taxon>Bacteria</taxon>
        <taxon>Bacillati</taxon>
        <taxon>Actinomycetota</taxon>
        <taxon>Actinomycetes</taxon>
        <taxon>Mycobacteriales</taxon>
        <taxon>Corynebacteriaceae</taxon>
        <taxon>Corynebacterium</taxon>
    </lineage>
</organism>
<dbReference type="RefSeq" id="WP_040085220.1">
    <property type="nucleotide sequence ID" value="NZ_BCSU01000019.1"/>
</dbReference>
<evidence type="ECO:0000313" key="1">
    <source>
        <dbReference type="EMBL" id="AJE32545.1"/>
    </source>
</evidence>
<dbReference type="KEGG" id="chm:B842_03460"/>
<proteinExistence type="predicted"/>
<sequence length="105" mass="11621">MTDNPVATIHFNSPEHDPLKIPRPLHIHQEPDGTLTCWGSEAHIPNTKKLTLAGFTRPTALLSWISPSEVLADPDSLTGHQVEIFDPDEDDGFSLLHTIKAIEHV</sequence>
<evidence type="ECO:0000313" key="2">
    <source>
        <dbReference type="Proteomes" id="UP000031524"/>
    </source>
</evidence>
<dbReference type="HOGENOM" id="CLU_2232070_0_0_11"/>
<name>A0A0B5D140_9CORY</name>
<dbReference type="STRING" id="1223515.B842_03460"/>
<dbReference type="EMBL" id="CP005286">
    <property type="protein sequence ID" value="AJE32545.1"/>
    <property type="molecule type" value="Genomic_DNA"/>
</dbReference>
<protein>
    <submittedName>
        <fullName evidence="1">Uncharacterized protein</fullName>
    </submittedName>
</protein>
<dbReference type="AlphaFoldDB" id="A0A0B5D140"/>
<reference evidence="1 2" key="1">
    <citation type="submission" date="2013-04" db="EMBL/GenBank/DDBJ databases">
        <title>Complete genome sequence of Corynebacterium humireducens DSM 45392(T), isolated from a wastewater-fed microbial fuel cell.</title>
        <authorList>
            <person name="Ruckert C."/>
            <person name="Albersmeier A."/>
            <person name="Kalinowski J."/>
        </authorList>
    </citation>
    <scope>NUCLEOTIDE SEQUENCE [LARGE SCALE GENOMIC DNA]</scope>
    <source>
        <strain evidence="2">MFC-5</strain>
    </source>
</reference>
<gene>
    <name evidence="1" type="ORF">B842_03460</name>
</gene>
<keyword evidence="2" id="KW-1185">Reference proteome</keyword>
<accession>A0A0B5D140</accession>